<evidence type="ECO:0000313" key="6">
    <source>
        <dbReference type="EMBL" id="GGR98058.1"/>
    </source>
</evidence>
<comment type="subcellular location">
    <subcellularLocation>
        <location evidence="1">Cell outer membrane</location>
        <topology evidence="1">Single-pass membrane protein</topology>
    </subcellularLocation>
    <subcellularLocation>
        <location evidence="2">Periplasm</location>
    </subcellularLocation>
</comment>
<dbReference type="Pfam" id="PF07963">
    <property type="entry name" value="N_methyl"/>
    <property type="match status" value="1"/>
</dbReference>
<evidence type="ECO:0000313" key="7">
    <source>
        <dbReference type="Proteomes" id="UP000644548"/>
    </source>
</evidence>
<sequence length="157" mass="16047">MRGSPAAGFTLLELLIVIAIVGILAAVGFGGFQRWRASSAVLEGTQVFTQAVGAARTGAKRLNACQDVSLTVGTASPSLTLKTYATSACSGTPTTRVLPLPAGVQASLSSGVNSLQFRAPYGSTDAAAAEFTVFWAATPGVQRTVRVTGIFGKVIVQ</sequence>
<evidence type="ECO:0000256" key="3">
    <source>
        <dbReference type="ARBA" id="ARBA00022764"/>
    </source>
</evidence>
<dbReference type="SUPFAM" id="SSF54523">
    <property type="entry name" value="Pili subunits"/>
    <property type="match status" value="1"/>
</dbReference>
<keyword evidence="4" id="KW-0998">Cell outer membrane</keyword>
<dbReference type="Gene3D" id="3.30.700.10">
    <property type="entry name" value="Glycoprotein, Type 4 Pilin"/>
    <property type="match status" value="1"/>
</dbReference>
<accession>A0ABQ2S7R6</accession>
<comment type="caution">
    <text evidence="6">The sequence shown here is derived from an EMBL/GenBank/DDBJ whole genome shotgun (WGS) entry which is preliminary data.</text>
</comment>
<evidence type="ECO:0000256" key="2">
    <source>
        <dbReference type="ARBA" id="ARBA00004418"/>
    </source>
</evidence>
<dbReference type="NCBIfam" id="TIGR02532">
    <property type="entry name" value="IV_pilin_GFxxxE"/>
    <property type="match status" value="1"/>
</dbReference>
<gene>
    <name evidence="6" type="ORF">GCM10008960_25900</name>
</gene>
<evidence type="ECO:0000256" key="1">
    <source>
        <dbReference type="ARBA" id="ARBA00004203"/>
    </source>
</evidence>
<keyword evidence="3" id="KW-0574">Periplasm</keyword>
<proteinExistence type="predicted"/>
<dbReference type="RefSeq" id="WP_189073602.1">
    <property type="nucleotide sequence ID" value="NZ_BMQN01000006.1"/>
</dbReference>
<keyword evidence="5" id="KW-0472">Membrane</keyword>
<dbReference type="InterPro" id="IPR045584">
    <property type="entry name" value="Pilin-like"/>
</dbReference>
<keyword evidence="5" id="KW-0812">Transmembrane</keyword>
<feature type="transmembrane region" description="Helical" evidence="5">
    <location>
        <begin position="6"/>
        <end position="29"/>
    </location>
</feature>
<protein>
    <recommendedName>
        <fullName evidence="8">Prepilin-type N-terminal cleavage/methylation domain-containing protein</fullName>
    </recommendedName>
</protein>
<reference evidence="7" key="1">
    <citation type="journal article" date="2019" name="Int. J. Syst. Evol. Microbiol.">
        <title>The Global Catalogue of Microorganisms (GCM) 10K type strain sequencing project: providing services to taxonomists for standard genome sequencing and annotation.</title>
        <authorList>
            <consortium name="The Broad Institute Genomics Platform"/>
            <consortium name="The Broad Institute Genome Sequencing Center for Infectious Disease"/>
            <person name="Wu L."/>
            <person name="Ma J."/>
        </authorList>
    </citation>
    <scope>NUCLEOTIDE SEQUENCE [LARGE SCALE GENOMIC DNA]</scope>
    <source>
        <strain evidence="7">JCM 31405</strain>
    </source>
</reference>
<dbReference type="Proteomes" id="UP000644548">
    <property type="component" value="Unassembled WGS sequence"/>
</dbReference>
<dbReference type="EMBL" id="BMQN01000006">
    <property type="protein sequence ID" value="GGR98058.1"/>
    <property type="molecule type" value="Genomic_DNA"/>
</dbReference>
<keyword evidence="7" id="KW-1185">Reference proteome</keyword>
<name>A0ABQ2S7R6_9DEIO</name>
<keyword evidence="5" id="KW-1133">Transmembrane helix</keyword>
<dbReference type="PROSITE" id="PS00409">
    <property type="entry name" value="PROKAR_NTER_METHYL"/>
    <property type="match status" value="1"/>
</dbReference>
<organism evidence="6 7">
    <name type="scientific">Deinococcus sedimenti</name>
    <dbReference type="NCBI Taxonomy" id="1867090"/>
    <lineage>
        <taxon>Bacteria</taxon>
        <taxon>Thermotogati</taxon>
        <taxon>Deinococcota</taxon>
        <taxon>Deinococci</taxon>
        <taxon>Deinococcales</taxon>
        <taxon>Deinococcaceae</taxon>
        <taxon>Deinococcus</taxon>
    </lineage>
</organism>
<dbReference type="InterPro" id="IPR012902">
    <property type="entry name" value="N_methyl_site"/>
</dbReference>
<evidence type="ECO:0008006" key="8">
    <source>
        <dbReference type="Google" id="ProtNLM"/>
    </source>
</evidence>
<evidence type="ECO:0000256" key="4">
    <source>
        <dbReference type="ARBA" id="ARBA00023237"/>
    </source>
</evidence>
<evidence type="ECO:0000256" key="5">
    <source>
        <dbReference type="SAM" id="Phobius"/>
    </source>
</evidence>